<reference evidence="4" key="2">
    <citation type="submission" date="2015-01" db="EMBL/GenBank/DDBJ databases">
        <title>Complete genome sequence of Methylobacterium aquaticum strain 22A.</title>
        <authorList>
            <person name="Tani A."/>
            <person name="Ogura Y."/>
            <person name="Hayashi T."/>
        </authorList>
    </citation>
    <scope>NUCLEOTIDE SEQUENCE [LARGE SCALE GENOMIC DNA]</scope>
    <source>
        <strain evidence="4">MA-22A</strain>
        <plasmid evidence="4">Plasmid pMaq22A_1p DNA</plasmid>
    </source>
</reference>
<dbReference type="PANTHER" id="PTHR46268:SF15">
    <property type="entry name" value="UNIVERSAL STRESS PROTEIN HP_0031"/>
    <property type="match status" value="1"/>
</dbReference>
<organism evidence="3 4">
    <name type="scientific">Methylobacterium aquaticum</name>
    <dbReference type="NCBI Taxonomy" id="270351"/>
    <lineage>
        <taxon>Bacteria</taxon>
        <taxon>Pseudomonadati</taxon>
        <taxon>Pseudomonadota</taxon>
        <taxon>Alphaproteobacteria</taxon>
        <taxon>Hyphomicrobiales</taxon>
        <taxon>Methylobacteriaceae</taxon>
        <taxon>Methylobacterium</taxon>
    </lineage>
</organism>
<keyword evidence="3" id="KW-0614">Plasmid</keyword>
<dbReference type="OrthoDB" id="9804721at2"/>
<protein>
    <submittedName>
        <fullName evidence="3">Universal stress protein UspA</fullName>
    </submittedName>
</protein>
<feature type="domain" description="UspA" evidence="2">
    <location>
        <begin position="6"/>
        <end position="114"/>
    </location>
</feature>
<evidence type="ECO:0000256" key="1">
    <source>
        <dbReference type="ARBA" id="ARBA00008791"/>
    </source>
</evidence>
<dbReference type="Gene3D" id="3.40.50.12370">
    <property type="match status" value="1"/>
</dbReference>
<evidence type="ECO:0000313" key="4">
    <source>
        <dbReference type="Proteomes" id="UP000061432"/>
    </source>
</evidence>
<dbReference type="InterPro" id="IPR006015">
    <property type="entry name" value="Universal_stress_UspA"/>
</dbReference>
<gene>
    <name evidence="3" type="primary">uspA</name>
    <name evidence="3" type="ORF">Maq22A_1p35030</name>
</gene>
<evidence type="ECO:0000259" key="2">
    <source>
        <dbReference type="Pfam" id="PF00582"/>
    </source>
</evidence>
<dbReference type="PRINTS" id="PR01438">
    <property type="entry name" value="UNVRSLSTRESS"/>
</dbReference>
<sequence length="270" mass="28592">MSVASIMVALDTGEAAARRVRLAADLARRFEATLSGVAARKLPSLGPAGDLGAAQATYDEEQAKLADELARAEEIFRAGAGADIRTGWRQAEAAPEAFLVRQARGTDLVVVGRDAGRTGHDAMVPDPGMVLMEAGRLVLVVPPGVERLDAARIVIAWKDAPEARRAVSAALPFVGRADKVFVAAAGSEARFEGADEVSDLLCRHGAHVTTNLLDAPGGEIADAVLRFAKREDADLVVMGGYGHSRLREWLFGGVTRDMLRTSPLCCLMSH</sequence>
<dbReference type="SUPFAM" id="SSF52402">
    <property type="entry name" value="Adenine nucleotide alpha hydrolases-like"/>
    <property type="match status" value="2"/>
</dbReference>
<accession>A0A0C6FQB7</accession>
<feature type="domain" description="UspA" evidence="2">
    <location>
        <begin position="217"/>
        <end position="264"/>
    </location>
</feature>
<dbReference type="PANTHER" id="PTHR46268">
    <property type="entry name" value="STRESS RESPONSE PROTEIN NHAX"/>
    <property type="match status" value="1"/>
</dbReference>
<evidence type="ECO:0000313" key="3">
    <source>
        <dbReference type="EMBL" id="BAQ49257.1"/>
    </source>
</evidence>
<dbReference type="Pfam" id="PF00582">
    <property type="entry name" value="Usp"/>
    <property type="match status" value="2"/>
</dbReference>
<reference evidence="3 4" key="1">
    <citation type="journal article" date="2015" name="Genome Announc.">
        <title>Complete Genome Sequence of Methylobacterium aquaticum Strain 22A, Isolated from Racomitrium japonicum Moss.</title>
        <authorList>
            <person name="Tani A."/>
            <person name="Ogura Y."/>
            <person name="Hayashi T."/>
            <person name="Kimbara K."/>
        </authorList>
    </citation>
    <scope>NUCLEOTIDE SEQUENCE [LARGE SCALE GENOMIC DNA]</scope>
    <source>
        <strain evidence="3 4">MA-22A</strain>
        <plasmid evidence="4">Plasmid pMaq22A_1p DNA</plasmid>
    </source>
</reference>
<dbReference type="EMBL" id="AP014705">
    <property type="protein sequence ID" value="BAQ49257.1"/>
    <property type="molecule type" value="Genomic_DNA"/>
</dbReference>
<dbReference type="AlphaFoldDB" id="A0A0C6FQB7"/>
<geneLocation type="plasmid" evidence="4">
    <name>pMaq22A_1p DNA</name>
</geneLocation>
<name>A0A0C6FQB7_9HYPH</name>
<proteinExistence type="inferred from homology"/>
<dbReference type="CDD" id="cd00293">
    <property type="entry name" value="USP-like"/>
    <property type="match status" value="1"/>
</dbReference>
<dbReference type="InterPro" id="IPR006016">
    <property type="entry name" value="UspA"/>
</dbReference>
<comment type="similarity">
    <text evidence="1">Belongs to the universal stress protein A family.</text>
</comment>
<dbReference type="RefSeq" id="WP_060850352.1">
    <property type="nucleotide sequence ID" value="NZ_AP014705.1"/>
</dbReference>
<dbReference type="PATRIC" id="fig|270351.10.peg.6319"/>
<dbReference type="Proteomes" id="UP000061432">
    <property type="component" value="Plasmid pMaq22A_1p"/>
</dbReference>
<dbReference type="KEGG" id="maqu:Maq22A_1p35030"/>